<dbReference type="EMBL" id="CP130144">
    <property type="protein sequence ID" value="WNZ49131.1"/>
    <property type="molecule type" value="Genomic_DNA"/>
</dbReference>
<protein>
    <submittedName>
        <fullName evidence="1">Uncharacterized protein</fullName>
    </submittedName>
</protein>
<proteinExistence type="predicted"/>
<name>A0AA96X1J3_LEPBY</name>
<dbReference type="RefSeq" id="WP_316429059.1">
    <property type="nucleotide sequence ID" value="NZ_CP130144.1"/>
</dbReference>
<accession>A0AA96X1J3</accession>
<reference evidence="1" key="1">
    <citation type="journal article" date="2023" name="Plants (Basel)">
        <title>Genomic Analysis of Leptolyngbya boryana CZ1 Reveals Efficient Carbon Fixation Modules.</title>
        <authorList>
            <person name="Bai X."/>
            <person name="Wang H."/>
            <person name="Cheng W."/>
            <person name="Wang J."/>
            <person name="Ma M."/>
            <person name="Hu H."/>
            <person name="Song Z."/>
            <person name="Ma H."/>
            <person name="Fan Y."/>
            <person name="Du C."/>
            <person name="Xu J."/>
        </authorList>
    </citation>
    <scope>NUCLEOTIDE SEQUENCE</scope>
    <source>
        <strain evidence="1">CZ1</strain>
    </source>
</reference>
<reference evidence="1" key="2">
    <citation type="submission" date="2023-07" db="EMBL/GenBank/DDBJ databases">
        <authorList>
            <person name="Bai X.-H."/>
            <person name="Wang H.-H."/>
            <person name="Wang J."/>
            <person name="Ma M.-Y."/>
            <person name="Hu H.-H."/>
            <person name="Song Z.-L."/>
            <person name="Ma H.-G."/>
            <person name="Fan Y."/>
            <person name="Du C.-Y."/>
            <person name="Xu J.-C."/>
        </authorList>
    </citation>
    <scope>NUCLEOTIDE SEQUENCE</scope>
    <source>
        <strain evidence="1">CZ1</strain>
    </source>
</reference>
<dbReference type="AlphaFoldDB" id="A0AA96X1J3"/>
<organism evidence="1">
    <name type="scientific">Leptolyngbya boryana CZ1</name>
    <dbReference type="NCBI Taxonomy" id="3060204"/>
    <lineage>
        <taxon>Bacteria</taxon>
        <taxon>Bacillati</taxon>
        <taxon>Cyanobacteriota</taxon>
        <taxon>Cyanophyceae</taxon>
        <taxon>Leptolyngbyales</taxon>
        <taxon>Leptolyngbyaceae</taxon>
        <taxon>Leptolyngbya group</taxon>
        <taxon>Leptolyngbya</taxon>
    </lineage>
</organism>
<gene>
    <name evidence="1" type="ORF">Q2T42_15010</name>
</gene>
<evidence type="ECO:0000313" key="1">
    <source>
        <dbReference type="EMBL" id="WNZ49131.1"/>
    </source>
</evidence>
<sequence>MTTRLEVESAIKQLPESEVRDLAKWLQDYLDEMWDRQIETDLASGKLDRLIAQAEKDIAANNVRSKIQAEDLLTKPNSLNGKKKTGD</sequence>